<dbReference type="Gene3D" id="6.10.140.140">
    <property type="match status" value="1"/>
</dbReference>
<evidence type="ECO:0000313" key="3">
    <source>
        <dbReference type="Proteomes" id="UP000002280"/>
    </source>
</evidence>
<feature type="domain" description="KRAB" evidence="1">
    <location>
        <begin position="15"/>
        <end position="86"/>
    </location>
</feature>
<dbReference type="CDD" id="cd07765">
    <property type="entry name" value="KRAB_A-box"/>
    <property type="match status" value="1"/>
</dbReference>
<keyword evidence="3" id="KW-1185">Reference proteome</keyword>
<dbReference type="Bgee" id="ENSMODG00000028243">
    <property type="expression patterns" value="Expressed in skeleton of lower jaw and 20 other cell types or tissues"/>
</dbReference>
<dbReference type="SUPFAM" id="SSF109640">
    <property type="entry name" value="KRAB domain (Kruppel-associated box)"/>
    <property type="match status" value="1"/>
</dbReference>
<gene>
    <name evidence="2" type="primary">LOC100020270</name>
</gene>
<proteinExistence type="predicted"/>
<reference evidence="2" key="3">
    <citation type="submission" date="2025-09" db="UniProtKB">
        <authorList>
            <consortium name="Ensembl"/>
        </authorList>
    </citation>
    <scope>IDENTIFICATION</scope>
</reference>
<dbReference type="InterPro" id="IPR050169">
    <property type="entry name" value="Krueppel_C2H2_ZnF"/>
</dbReference>
<organism evidence="2 3">
    <name type="scientific">Monodelphis domestica</name>
    <name type="common">Gray short-tailed opossum</name>
    <dbReference type="NCBI Taxonomy" id="13616"/>
    <lineage>
        <taxon>Eukaryota</taxon>
        <taxon>Metazoa</taxon>
        <taxon>Chordata</taxon>
        <taxon>Craniata</taxon>
        <taxon>Vertebrata</taxon>
        <taxon>Euteleostomi</taxon>
        <taxon>Mammalia</taxon>
        <taxon>Metatheria</taxon>
        <taxon>Didelphimorphia</taxon>
        <taxon>Didelphidae</taxon>
        <taxon>Monodelphis</taxon>
    </lineage>
</organism>
<protein>
    <submittedName>
        <fullName evidence="2">Zinc finger protein 569-like</fullName>
    </submittedName>
</protein>
<dbReference type="InterPro" id="IPR001909">
    <property type="entry name" value="KRAB"/>
</dbReference>
<accession>A0A5F8GI35</accession>
<name>A0A5F8GI35_MONDO</name>
<evidence type="ECO:0000259" key="1">
    <source>
        <dbReference type="PROSITE" id="PS50805"/>
    </source>
</evidence>
<reference evidence="2 3" key="1">
    <citation type="journal article" date="2007" name="Nature">
        <title>Genome of the marsupial Monodelphis domestica reveals innovation in non-coding sequences.</title>
        <authorList>
            <person name="Mikkelsen T.S."/>
            <person name="Wakefield M.J."/>
            <person name="Aken B."/>
            <person name="Amemiya C.T."/>
            <person name="Chang J.L."/>
            <person name="Duke S."/>
            <person name="Garber M."/>
            <person name="Gentles A.J."/>
            <person name="Goodstadt L."/>
            <person name="Heger A."/>
            <person name="Jurka J."/>
            <person name="Kamal M."/>
            <person name="Mauceli E."/>
            <person name="Searle S.M."/>
            <person name="Sharpe T."/>
            <person name="Baker M.L."/>
            <person name="Batzer M.A."/>
            <person name="Benos P.V."/>
            <person name="Belov K."/>
            <person name="Clamp M."/>
            <person name="Cook A."/>
            <person name="Cuff J."/>
            <person name="Das R."/>
            <person name="Davidow L."/>
            <person name="Deakin J.E."/>
            <person name="Fazzari M.J."/>
            <person name="Glass J.L."/>
            <person name="Grabherr M."/>
            <person name="Greally J.M."/>
            <person name="Gu W."/>
            <person name="Hore T.A."/>
            <person name="Huttley G.A."/>
            <person name="Kleber M."/>
            <person name="Jirtle R.L."/>
            <person name="Koina E."/>
            <person name="Lee J.T."/>
            <person name="Mahony S."/>
            <person name="Marra M.A."/>
            <person name="Miller R.D."/>
            <person name="Nicholls R.D."/>
            <person name="Oda M."/>
            <person name="Papenfuss A.T."/>
            <person name="Parra Z.E."/>
            <person name="Pollock D.D."/>
            <person name="Ray D.A."/>
            <person name="Schein J.E."/>
            <person name="Speed T.P."/>
            <person name="Thompson K."/>
            <person name="VandeBerg J.L."/>
            <person name="Wade C.M."/>
            <person name="Walker J.A."/>
            <person name="Waters P.D."/>
            <person name="Webber C."/>
            <person name="Weidman J.R."/>
            <person name="Xie X."/>
            <person name="Zody M.C."/>
            <person name="Baldwin J."/>
            <person name="Abdouelleil A."/>
            <person name="Abdulkadir J."/>
            <person name="Abebe A."/>
            <person name="Abera B."/>
            <person name="Abreu J."/>
            <person name="Acer S.C."/>
            <person name="Aftuck L."/>
            <person name="Alexander A."/>
            <person name="An P."/>
            <person name="Anderson E."/>
            <person name="Anderson S."/>
            <person name="Arachi H."/>
            <person name="Azer M."/>
            <person name="Bachantsang P."/>
            <person name="Barry A."/>
            <person name="Bayul T."/>
            <person name="Berlin A."/>
            <person name="Bessette D."/>
            <person name="Bloom T."/>
            <person name="Bloom T."/>
            <person name="Boguslavskiy L."/>
            <person name="Bonnet C."/>
            <person name="Boukhgalter B."/>
            <person name="Bourzgui I."/>
            <person name="Brown A."/>
            <person name="Cahill P."/>
            <person name="Channer S."/>
            <person name="Cheshatsang Y."/>
            <person name="Chuda L."/>
            <person name="Citroen M."/>
            <person name="Collymore A."/>
            <person name="Cooke P."/>
            <person name="Costello M."/>
            <person name="D'Aco K."/>
            <person name="Daza R."/>
            <person name="De Haan G."/>
            <person name="DeGray S."/>
            <person name="DeMaso C."/>
            <person name="Dhargay N."/>
            <person name="Dooley K."/>
            <person name="Dooley E."/>
            <person name="Doricent M."/>
            <person name="Dorje P."/>
            <person name="Dorjee K."/>
            <person name="Dupes A."/>
            <person name="Elong R."/>
            <person name="Falk J."/>
            <person name="Farina A."/>
            <person name="Faro S."/>
            <person name="Ferguson D."/>
            <person name="Fisher S."/>
            <person name="Foley C.D."/>
            <person name="Franke A."/>
            <person name="Friedrich D."/>
            <person name="Gadbois L."/>
            <person name="Gearin G."/>
            <person name="Gearin C.R."/>
            <person name="Giannoukos G."/>
            <person name="Goode T."/>
            <person name="Graham J."/>
            <person name="Grandbois E."/>
            <person name="Grewal S."/>
            <person name="Gyaltsen K."/>
            <person name="Hafez N."/>
            <person name="Hagos B."/>
            <person name="Hall J."/>
            <person name="Henson C."/>
            <person name="Hollinger A."/>
            <person name="Honan T."/>
            <person name="Huard M.D."/>
            <person name="Hughes L."/>
            <person name="Hurhula B."/>
            <person name="Husby M.E."/>
            <person name="Kamat A."/>
            <person name="Kanga B."/>
            <person name="Kashin S."/>
            <person name="Khazanovich D."/>
            <person name="Kisner P."/>
            <person name="Lance K."/>
            <person name="Lara M."/>
            <person name="Lee W."/>
            <person name="Lennon N."/>
            <person name="Letendre F."/>
            <person name="LeVine R."/>
            <person name="Lipovsky A."/>
            <person name="Liu X."/>
            <person name="Liu J."/>
            <person name="Liu S."/>
            <person name="Lokyitsang T."/>
            <person name="Lokyitsang Y."/>
            <person name="Lubonja R."/>
            <person name="Lui A."/>
            <person name="MacDonald P."/>
            <person name="Magnisalis V."/>
            <person name="Maru K."/>
            <person name="Matthews C."/>
            <person name="McCusker W."/>
            <person name="McDonough S."/>
            <person name="Mehta T."/>
            <person name="Meldrim J."/>
            <person name="Meneus L."/>
            <person name="Mihai O."/>
            <person name="Mihalev A."/>
            <person name="Mihova T."/>
            <person name="Mittelman R."/>
            <person name="Mlenga V."/>
            <person name="Montmayeur A."/>
            <person name="Mulrain L."/>
            <person name="Navidi A."/>
            <person name="Naylor J."/>
            <person name="Negash T."/>
            <person name="Nguyen T."/>
            <person name="Nguyen N."/>
            <person name="Nicol R."/>
            <person name="Norbu C."/>
            <person name="Norbu N."/>
            <person name="Novod N."/>
            <person name="O'Neill B."/>
            <person name="Osman S."/>
            <person name="Markiewicz E."/>
            <person name="Oyono O.L."/>
            <person name="Patti C."/>
            <person name="Phunkhang P."/>
            <person name="Pierre F."/>
            <person name="Priest M."/>
            <person name="Raghuraman S."/>
            <person name="Rege F."/>
            <person name="Reyes R."/>
            <person name="Rise C."/>
            <person name="Rogov P."/>
            <person name="Ross K."/>
            <person name="Ryan E."/>
            <person name="Settipalli S."/>
            <person name="Shea T."/>
            <person name="Sherpa N."/>
            <person name="Shi L."/>
            <person name="Shih D."/>
            <person name="Sparrow T."/>
            <person name="Spaulding J."/>
            <person name="Stalker J."/>
            <person name="Stange-Thomann N."/>
            <person name="Stavropoulos S."/>
            <person name="Stone C."/>
            <person name="Strader C."/>
            <person name="Tesfaye S."/>
            <person name="Thomson T."/>
            <person name="Thoulutsang Y."/>
            <person name="Thoulutsang D."/>
            <person name="Topham K."/>
            <person name="Topping I."/>
            <person name="Tsamla T."/>
            <person name="Vassiliev H."/>
            <person name="Vo A."/>
            <person name="Wangchuk T."/>
            <person name="Wangdi T."/>
            <person name="Weiand M."/>
            <person name="Wilkinson J."/>
            <person name="Wilson A."/>
            <person name="Yadav S."/>
            <person name="Young G."/>
            <person name="Yu Q."/>
            <person name="Zembek L."/>
            <person name="Zhong D."/>
            <person name="Zimmer A."/>
            <person name="Zwirko Z."/>
            <person name="Jaffe D.B."/>
            <person name="Alvarez P."/>
            <person name="Brockman W."/>
            <person name="Butler J."/>
            <person name="Chin C."/>
            <person name="Gnerre S."/>
            <person name="MacCallum I."/>
            <person name="Graves J.A."/>
            <person name="Ponting C.P."/>
            <person name="Breen M."/>
            <person name="Samollow P.B."/>
            <person name="Lander E.S."/>
            <person name="Lindblad-Toh K."/>
        </authorList>
    </citation>
    <scope>NUCLEOTIDE SEQUENCE [LARGE SCALE GENOMIC DNA]</scope>
</reference>
<dbReference type="AlphaFoldDB" id="A0A5F8GI35"/>
<sequence>MTSELPAAPSSLESVTFQDVTIDFTQREWRQLTHAQKSLYREVMLENYENFVSVGFPGSKPELISQLECGKGPWMLLEEEVRSRCRGCHRNASDDSPPHLHSFHPRVRRGDRLSCSTWITVPLICPILEKTLVSGMFQKE</sequence>
<dbReference type="PANTHER" id="PTHR23232">
    <property type="entry name" value="KRAB DOMAIN C2H2 ZINC FINGER"/>
    <property type="match status" value="1"/>
</dbReference>
<dbReference type="Proteomes" id="UP000002280">
    <property type="component" value="Chromosome 8"/>
</dbReference>
<evidence type="ECO:0000313" key="2">
    <source>
        <dbReference type="Ensembl" id="ENSMODP00000047195.1"/>
    </source>
</evidence>
<dbReference type="PANTHER" id="PTHR23232:SF168">
    <property type="entry name" value="KRAB DOMAIN-CONTAINING PROTEIN"/>
    <property type="match status" value="1"/>
</dbReference>
<reference evidence="2" key="2">
    <citation type="submission" date="2025-08" db="UniProtKB">
        <authorList>
            <consortium name="Ensembl"/>
        </authorList>
    </citation>
    <scope>IDENTIFICATION</scope>
</reference>
<dbReference type="SMART" id="SM00349">
    <property type="entry name" value="KRAB"/>
    <property type="match status" value="1"/>
</dbReference>
<dbReference type="Ensembl" id="ENSMODT00000087456.1">
    <property type="protein sequence ID" value="ENSMODP00000047195.1"/>
    <property type="gene ID" value="ENSMODG00000028243.2"/>
</dbReference>
<dbReference type="InterPro" id="IPR036051">
    <property type="entry name" value="KRAB_dom_sf"/>
</dbReference>
<dbReference type="GeneTree" id="ENSGT00940000162000"/>
<dbReference type="Pfam" id="PF01352">
    <property type="entry name" value="KRAB"/>
    <property type="match status" value="1"/>
</dbReference>
<dbReference type="PROSITE" id="PS50805">
    <property type="entry name" value="KRAB"/>
    <property type="match status" value="1"/>
</dbReference>
<dbReference type="GO" id="GO:0006355">
    <property type="term" value="P:regulation of DNA-templated transcription"/>
    <property type="evidence" value="ECO:0007669"/>
    <property type="project" value="InterPro"/>
</dbReference>